<sequence>SFDLYLGLQIHVINMNILKAQFDSLKATVYHPLAPHQAIGKGNIDHLTIGAYTTTQFVYPFQINYDPHLDTQGILQDIIDKCGFTGYPRQPITVMLELTPTIKFFNVAVSITVNHSIQLECPL</sequence>
<reference evidence="1 2" key="1">
    <citation type="submission" date="2016-07" db="EMBL/GenBank/DDBJ databases">
        <title>Pervasive Adenine N6-methylation of Active Genes in Fungi.</title>
        <authorList>
            <consortium name="DOE Joint Genome Institute"/>
            <person name="Mondo S.J."/>
            <person name="Dannebaum R.O."/>
            <person name="Kuo R.C."/>
            <person name="Labutti K."/>
            <person name="Haridas S."/>
            <person name="Kuo A."/>
            <person name="Salamov A."/>
            <person name="Ahrendt S.R."/>
            <person name="Lipzen A."/>
            <person name="Sullivan W."/>
            <person name="Andreopoulos W.B."/>
            <person name="Clum A."/>
            <person name="Lindquist E."/>
            <person name="Daum C."/>
            <person name="Ramamoorthy G.K."/>
            <person name="Gryganskyi A."/>
            <person name="Culley D."/>
            <person name="Magnuson J.K."/>
            <person name="James T.Y."/>
            <person name="O'Malley M.A."/>
            <person name="Stajich J.E."/>
            <person name="Spatafora J.W."/>
            <person name="Visel A."/>
            <person name="Grigoriev I.V."/>
        </authorList>
    </citation>
    <scope>NUCLEOTIDE SEQUENCE [LARGE SCALE GENOMIC DNA]</scope>
    <source>
        <strain evidence="1 2">NRRL 3301</strain>
    </source>
</reference>
<feature type="non-terminal residue" evidence="1">
    <location>
        <position position="123"/>
    </location>
</feature>
<keyword evidence="2" id="KW-1185">Reference proteome</keyword>
<feature type="non-terminal residue" evidence="1">
    <location>
        <position position="1"/>
    </location>
</feature>
<dbReference type="Proteomes" id="UP000242146">
    <property type="component" value="Unassembled WGS sequence"/>
</dbReference>
<dbReference type="AlphaFoldDB" id="A0A1X2GNB3"/>
<proteinExistence type="predicted"/>
<gene>
    <name evidence="1" type="ORF">DM01DRAFT_1271435</name>
</gene>
<evidence type="ECO:0000313" key="2">
    <source>
        <dbReference type="Proteomes" id="UP000242146"/>
    </source>
</evidence>
<organism evidence="1 2">
    <name type="scientific">Hesseltinella vesiculosa</name>
    <dbReference type="NCBI Taxonomy" id="101127"/>
    <lineage>
        <taxon>Eukaryota</taxon>
        <taxon>Fungi</taxon>
        <taxon>Fungi incertae sedis</taxon>
        <taxon>Mucoromycota</taxon>
        <taxon>Mucoromycotina</taxon>
        <taxon>Mucoromycetes</taxon>
        <taxon>Mucorales</taxon>
        <taxon>Cunninghamellaceae</taxon>
        <taxon>Hesseltinella</taxon>
    </lineage>
</organism>
<protein>
    <submittedName>
        <fullName evidence="1">Uncharacterized protein</fullName>
    </submittedName>
</protein>
<dbReference type="EMBL" id="MCGT01000008">
    <property type="protein sequence ID" value="ORX57552.1"/>
    <property type="molecule type" value="Genomic_DNA"/>
</dbReference>
<evidence type="ECO:0000313" key="1">
    <source>
        <dbReference type="EMBL" id="ORX57552.1"/>
    </source>
</evidence>
<name>A0A1X2GNB3_9FUNG</name>
<accession>A0A1X2GNB3</accession>
<dbReference type="OrthoDB" id="20273at2759"/>
<dbReference type="STRING" id="101127.A0A1X2GNB3"/>
<comment type="caution">
    <text evidence="1">The sequence shown here is derived from an EMBL/GenBank/DDBJ whole genome shotgun (WGS) entry which is preliminary data.</text>
</comment>